<dbReference type="EMBL" id="JARQWQ010000018">
    <property type="protein sequence ID" value="KAK2565843.1"/>
    <property type="molecule type" value="Genomic_DNA"/>
</dbReference>
<evidence type="ECO:0000313" key="1">
    <source>
        <dbReference type="EMBL" id="KAK2565843.1"/>
    </source>
</evidence>
<reference evidence="1" key="2">
    <citation type="journal article" date="2023" name="Science">
        <title>Genomic signatures of disease resistance in endangered staghorn corals.</title>
        <authorList>
            <person name="Vollmer S.V."/>
            <person name="Selwyn J.D."/>
            <person name="Despard B.A."/>
            <person name="Roesel C.L."/>
        </authorList>
    </citation>
    <scope>NUCLEOTIDE SEQUENCE</scope>
    <source>
        <strain evidence="1">K2</strain>
    </source>
</reference>
<comment type="caution">
    <text evidence="1">The sequence shown here is derived from an EMBL/GenBank/DDBJ whole genome shotgun (WGS) entry which is preliminary data.</text>
</comment>
<dbReference type="Proteomes" id="UP001249851">
    <property type="component" value="Unassembled WGS sequence"/>
</dbReference>
<reference evidence="1" key="1">
    <citation type="journal article" date="2023" name="G3 (Bethesda)">
        <title>Whole genome assembly and annotation of the endangered Caribbean coral Acropora cervicornis.</title>
        <authorList>
            <person name="Selwyn J.D."/>
            <person name="Vollmer S.V."/>
        </authorList>
    </citation>
    <scope>NUCLEOTIDE SEQUENCE</scope>
    <source>
        <strain evidence="1">K2</strain>
    </source>
</reference>
<keyword evidence="2" id="KW-1185">Reference proteome</keyword>
<sequence length="69" mass="7620">MIFKYSNASLHGSSNDMISGGQNGGKLHSKTEHTAAIYGNFCPLEIFVARPEPKDKQREKKENKKAIAV</sequence>
<name>A0AAD9QQY2_ACRCE</name>
<dbReference type="AlphaFoldDB" id="A0AAD9QQY2"/>
<protein>
    <submittedName>
        <fullName evidence="1">Uncharacterized protein</fullName>
    </submittedName>
</protein>
<organism evidence="1 2">
    <name type="scientific">Acropora cervicornis</name>
    <name type="common">Staghorn coral</name>
    <dbReference type="NCBI Taxonomy" id="6130"/>
    <lineage>
        <taxon>Eukaryota</taxon>
        <taxon>Metazoa</taxon>
        <taxon>Cnidaria</taxon>
        <taxon>Anthozoa</taxon>
        <taxon>Hexacorallia</taxon>
        <taxon>Scleractinia</taxon>
        <taxon>Astrocoeniina</taxon>
        <taxon>Acroporidae</taxon>
        <taxon>Acropora</taxon>
    </lineage>
</organism>
<accession>A0AAD9QQY2</accession>
<gene>
    <name evidence="1" type="ORF">P5673_010127</name>
</gene>
<evidence type="ECO:0000313" key="2">
    <source>
        <dbReference type="Proteomes" id="UP001249851"/>
    </source>
</evidence>
<proteinExistence type="predicted"/>